<dbReference type="InterPro" id="IPR002777">
    <property type="entry name" value="PFD_beta-like"/>
</dbReference>
<dbReference type="GO" id="GO:0044183">
    <property type="term" value="F:protein folding chaperone"/>
    <property type="evidence" value="ECO:0007669"/>
    <property type="project" value="TreeGrafter"/>
</dbReference>
<evidence type="ECO:0000256" key="1">
    <source>
        <dbReference type="ARBA" id="ARBA00008045"/>
    </source>
</evidence>
<dbReference type="EMBL" id="JAPXFL010000005">
    <property type="protein sequence ID" value="KAK9506412.1"/>
    <property type="molecule type" value="Genomic_DNA"/>
</dbReference>
<organism evidence="5 6">
    <name type="scientific">Rhynocoris fuscipes</name>
    <dbReference type="NCBI Taxonomy" id="488301"/>
    <lineage>
        <taxon>Eukaryota</taxon>
        <taxon>Metazoa</taxon>
        <taxon>Ecdysozoa</taxon>
        <taxon>Arthropoda</taxon>
        <taxon>Hexapoda</taxon>
        <taxon>Insecta</taxon>
        <taxon>Pterygota</taxon>
        <taxon>Neoptera</taxon>
        <taxon>Paraneoptera</taxon>
        <taxon>Hemiptera</taxon>
        <taxon>Heteroptera</taxon>
        <taxon>Panheteroptera</taxon>
        <taxon>Cimicomorpha</taxon>
        <taxon>Reduviidae</taxon>
        <taxon>Harpactorinae</taxon>
        <taxon>Harpactorini</taxon>
        <taxon>Rhynocoris</taxon>
    </lineage>
</organism>
<accession>A0AAW1DBQ4</accession>
<dbReference type="GO" id="GO:0005737">
    <property type="term" value="C:cytoplasm"/>
    <property type="evidence" value="ECO:0007669"/>
    <property type="project" value="TreeGrafter"/>
</dbReference>
<dbReference type="GO" id="GO:0016272">
    <property type="term" value="C:prefoldin complex"/>
    <property type="evidence" value="ECO:0007669"/>
    <property type="project" value="InterPro"/>
</dbReference>
<keyword evidence="6" id="KW-1185">Reference proteome</keyword>
<dbReference type="SUPFAM" id="SSF46579">
    <property type="entry name" value="Prefoldin"/>
    <property type="match status" value="1"/>
</dbReference>
<keyword evidence="3" id="KW-0143">Chaperone</keyword>
<comment type="subunit">
    <text evidence="2">Heterohexamer of two PFD-alpha type and four PFD-beta type subunits.</text>
</comment>
<proteinExistence type="inferred from homology"/>
<evidence type="ECO:0000256" key="3">
    <source>
        <dbReference type="ARBA" id="ARBA00023186"/>
    </source>
</evidence>
<dbReference type="EMBL" id="JAPXFL010000005">
    <property type="protein sequence ID" value="KAK9506413.1"/>
    <property type="molecule type" value="Genomic_DNA"/>
</dbReference>
<dbReference type="AlphaFoldDB" id="A0AAW1DBQ4"/>
<feature type="region of interest" description="Disordered" evidence="4">
    <location>
        <begin position="105"/>
        <end position="125"/>
    </location>
</feature>
<reference evidence="5 6" key="1">
    <citation type="submission" date="2022-12" db="EMBL/GenBank/DDBJ databases">
        <title>Chromosome-level genome assembly of true bugs.</title>
        <authorList>
            <person name="Ma L."/>
            <person name="Li H."/>
        </authorList>
    </citation>
    <scope>NUCLEOTIDE SEQUENCE [LARGE SCALE GENOMIC DNA]</scope>
    <source>
        <strain evidence="5">Lab_2022b</strain>
    </source>
</reference>
<evidence type="ECO:0000256" key="2">
    <source>
        <dbReference type="ARBA" id="ARBA00011695"/>
    </source>
</evidence>
<protein>
    <recommendedName>
        <fullName evidence="7">Prefoldin subunit 1</fullName>
    </recommendedName>
</protein>
<dbReference type="Pfam" id="PF01920">
    <property type="entry name" value="Prefoldin_2"/>
    <property type="match status" value="1"/>
</dbReference>
<dbReference type="Proteomes" id="UP001461498">
    <property type="component" value="Unassembled WGS sequence"/>
</dbReference>
<dbReference type="PANTHER" id="PTHR20903:SF0">
    <property type="entry name" value="PREFOLDIN SUBUNIT 1"/>
    <property type="match status" value="1"/>
</dbReference>
<evidence type="ECO:0000313" key="5">
    <source>
        <dbReference type="EMBL" id="KAK9506412.1"/>
    </source>
</evidence>
<dbReference type="Gene3D" id="1.10.287.370">
    <property type="match status" value="1"/>
</dbReference>
<dbReference type="CDD" id="cd23164">
    <property type="entry name" value="Prefoldin_1"/>
    <property type="match status" value="1"/>
</dbReference>
<dbReference type="InterPro" id="IPR009053">
    <property type="entry name" value="Prefoldin"/>
</dbReference>
<comment type="caution">
    <text evidence="5">The sequence shown here is derived from an EMBL/GenBank/DDBJ whole genome shotgun (WGS) entry which is preliminary data.</text>
</comment>
<evidence type="ECO:0000256" key="4">
    <source>
        <dbReference type="SAM" id="MobiDB-lite"/>
    </source>
</evidence>
<sequence length="125" mass="14598">MSMAVDLELKKAFTELQQKMLETTQKVKLADIQIETLKRAKQRADLTTFEIKNLAEDTKTYESLGRIFIQTPIPTVLEHLNSRSVTCTEQIKTLENNKVLLEKSMKESENNLREMVQQRKEKQEK</sequence>
<name>A0AAW1DBQ4_9HEMI</name>
<evidence type="ECO:0000313" key="6">
    <source>
        <dbReference type="Proteomes" id="UP001461498"/>
    </source>
</evidence>
<dbReference type="GO" id="GO:0051082">
    <property type="term" value="F:unfolded protein binding"/>
    <property type="evidence" value="ECO:0007669"/>
    <property type="project" value="InterPro"/>
</dbReference>
<evidence type="ECO:0008006" key="7">
    <source>
        <dbReference type="Google" id="ProtNLM"/>
    </source>
</evidence>
<dbReference type="PANTHER" id="PTHR20903">
    <property type="entry name" value="PREFOLDIN SUBUNIT 1-RELATED"/>
    <property type="match status" value="1"/>
</dbReference>
<gene>
    <name evidence="5" type="ORF">O3M35_008362</name>
</gene>
<comment type="similarity">
    <text evidence="1">Belongs to the prefoldin subunit beta family.</text>
</comment>